<dbReference type="GO" id="GO:0003723">
    <property type="term" value="F:RNA binding"/>
    <property type="evidence" value="ECO:0007669"/>
    <property type="project" value="UniProtKB-UniRule"/>
</dbReference>
<evidence type="ECO:0000259" key="10">
    <source>
        <dbReference type="PROSITE" id="PS51192"/>
    </source>
</evidence>
<feature type="region of interest" description="Disordered" evidence="9">
    <location>
        <begin position="715"/>
        <end position="754"/>
    </location>
</feature>
<comment type="function">
    <text evidence="8">RNA helicase.</text>
</comment>
<dbReference type="Pfam" id="PF00271">
    <property type="entry name" value="Helicase_C"/>
    <property type="match status" value="1"/>
</dbReference>
<feature type="compositionally biased region" description="Basic and acidic residues" evidence="9">
    <location>
        <begin position="716"/>
        <end position="729"/>
    </location>
</feature>
<evidence type="ECO:0000313" key="13">
    <source>
        <dbReference type="Proteomes" id="UP000050790"/>
    </source>
</evidence>
<dbReference type="PROSITE" id="PS51195">
    <property type="entry name" value="Q_MOTIF"/>
    <property type="match status" value="1"/>
</dbReference>
<name>A0AA85ALQ6_9TREM</name>
<dbReference type="PANTHER" id="PTHR24031">
    <property type="entry name" value="RNA HELICASE"/>
    <property type="match status" value="1"/>
</dbReference>
<sequence>MTSDSNPQSSTNERLQSIDTSKCNFFTQFPLSKETLKGLKLSGYTKPTAIQKLVLKPALLGQDVVAEAPTGSGKTIAFAIPVLELLHQSKVSMFDGPVAIILTPTRELSRQIFSVFAKIAREHHFTMMNIMGGKVSALKNQEWNSISRANILIGTPGRMAQHQTENSLLDMSNLKLLILDEADRLLDPTFRDDLEVILQNLTPDRQTLLFSATLTKATDQLIRLSMRNPITVSVNNNINNTNNNTTLSNELHTPSELLQYYAIVPLEQKLDTLWTFLQSHCKKKIIVFFSTQKQVRYTYELFQLLRPYFKILQLRGNMNQQKRFQVYDRFANSPHGAVLLATNLAERGLDFPNVHWVVQFDCPHFTEDYIHRIGRTGRNGQIGRSILFLLPSEHNLIHILAKHSVVLKLVKFPESKLQRRVSKESSSLLARKLELTQSARLAFTAYLRDYCLMARRNPTKQKQQQQQSNELLNVFNAKDLPVEKFANSLGLPFISSLPKEYIQLVPDSVKLIKSFPSVVSNLSDDNVNQLSITTTTTTTTDNVYSSMKMELPHSTELITSNTDNNNVDENDINMDSDDNLLIKKSSINVIPNETKLKPLDLVQDTSTDDDTIEDDQHTRKSVNKLKKLSRIQLAKKELKQKIRSHRKLEFDDEGHVICEKIGDIPIAKPPIPIDNQIETTITSNEILNIDQERRLLHEIIDKEDKKLWRQRIRQRHQAERKKLKEERKKLSQSNGPKVSLKENSSDSNIENESD</sequence>
<comment type="catalytic activity">
    <reaction evidence="8">
        <text>ATP + H2O = ADP + phosphate + H(+)</text>
        <dbReference type="Rhea" id="RHEA:13065"/>
        <dbReference type="ChEBI" id="CHEBI:15377"/>
        <dbReference type="ChEBI" id="CHEBI:15378"/>
        <dbReference type="ChEBI" id="CHEBI:30616"/>
        <dbReference type="ChEBI" id="CHEBI:43474"/>
        <dbReference type="ChEBI" id="CHEBI:456216"/>
        <dbReference type="EC" id="3.6.4.13"/>
    </reaction>
</comment>
<reference evidence="14 15" key="1">
    <citation type="submission" date="2023-11" db="UniProtKB">
        <authorList>
            <consortium name="WormBaseParasite"/>
        </authorList>
    </citation>
    <scope>IDENTIFICATION</scope>
</reference>
<evidence type="ECO:0000256" key="6">
    <source>
        <dbReference type="PROSITE-ProRule" id="PRU00552"/>
    </source>
</evidence>
<feature type="domain" description="Helicase ATP-binding" evidence="10">
    <location>
        <begin position="55"/>
        <end position="232"/>
    </location>
</feature>
<evidence type="ECO:0000313" key="15">
    <source>
        <dbReference type="WBParaSite" id="SMRG1_93010.2"/>
    </source>
</evidence>
<dbReference type="InterPro" id="IPR011545">
    <property type="entry name" value="DEAD/DEAH_box_helicase_dom"/>
</dbReference>
<evidence type="ECO:0000256" key="9">
    <source>
        <dbReference type="SAM" id="MobiDB-lite"/>
    </source>
</evidence>
<dbReference type="InterPro" id="IPR001650">
    <property type="entry name" value="Helicase_C-like"/>
</dbReference>
<dbReference type="PROSITE" id="PS51192">
    <property type="entry name" value="HELICASE_ATP_BIND_1"/>
    <property type="match status" value="1"/>
</dbReference>
<keyword evidence="1 7" id="KW-0547">Nucleotide-binding</keyword>
<proteinExistence type="inferred from homology"/>
<keyword evidence="3 7" id="KW-0347">Helicase</keyword>
<dbReference type="PROSITE" id="PS00039">
    <property type="entry name" value="DEAD_ATP_HELICASE"/>
    <property type="match status" value="1"/>
</dbReference>
<dbReference type="AlphaFoldDB" id="A0AA85ALQ6"/>
<organism evidence="13 15">
    <name type="scientific">Schistosoma margrebowiei</name>
    <dbReference type="NCBI Taxonomy" id="48269"/>
    <lineage>
        <taxon>Eukaryota</taxon>
        <taxon>Metazoa</taxon>
        <taxon>Spiralia</taxon>
        <taxon>Lophotrochozoa</taxon>
        <taxon>Platyhelminthes</taxon>
        <taxon>Trematoda</taxon>
        <taxon>Digenea</taxon>
        <taxon>Strigeidida</taxon>
        <taxon>Schistosomatoidea</taxon>
        <taxon>Schistosomatidae</taxon>
        <taxon>Schistosoma</taxon>
    </lineage>
</organism>
<dbReference type="Gene3D" id="3.40.50.300">
    <property type="entry name" value="P-loop containing nucleotide triphosphate hydrolases"/>
    <property type="match status" value="2"/>
</dbReference>
<evidence type="ECO:0000256" key="5">
    <source>
        <dbReference type="ARBA" id="ARBA00022884"/>
    </source>
</evidence>
<evidence type="ECO:0000256" key="2">
    <source>
        <dbReference type="ARBA" id="ARBA00022801"/>
    </source>
</evidence>
<evidence type="ECO:0000256" key="3">
    <source>
        <dbReference type="ARBA" id="ARBA00022806"/>
    </source>
</evidence>
<comment type="domain">
    <text evidence="8">The Q motif is unique to and characteristic of the DEAD box family of RNA helicases and controls ATP binding and hydrolysis.</text>
</comment>
<evidence type="ECO:0000259" key="11">
    <source>
        <dbReference type="PROSITE" id="PS51194"/>
    </source>
</evidence>
<dbReference type="Proteomes" id="UP000050790">
    <property type="component" value="Unassembled WGS sequence"/>
</dbReference>
<dbReference type="WBParaSite" id="SMRG1_93010.1">
    <property type="protein sequence ID" value="SMRG1_93010.1"/>
    <property type="gene ID" value="SMRG1_93010"/>
</dbReference>
<comment type="similarity">
    <text evidence="7">Belongs to the DEAD box helicase family.</text>
</comment>
<dbReference type="GO" id="GO:0016787">
    <property type="term" value="F:hydrolase activity"/>
    <property type="evidence" value="ECO:0007669"/>
    <property type="project" value="UniProtKB-KW"/>
</dbReference>
<dbReference type="SMART" id="SM00487">
    <property type="entry name" value="DEXDc"/>
    <property type="match status" value="1"/>
</dbReference>
<dbReference type="InterPro" id="IPR027417">
    <property type="entry name" value="P-loop_NTPase"/>
</dbReference>
<dbReference type="InterPro" id="IPR000629">
    <property type="entry name" value="RNA-helicase_DEAD-box_CS"/>
</dbReference>
<dbReference type="CDD" id="cd18787">
    <property type="entry name" value="SF2_C_DEAD"/>
    <property type="match status" value="1"/>
</dbReference>
<protein>
    <recommendedName>
        <fullName evidence="8">ATP-dependent RNA helicase</fullName>
        <ecNumber evidence="8">3.6.4.13</ecNumber>
    </recommendedName>
</protein>
<feature type="domain" description="Helicase C-terminal" evidence="11">
    <location>
        <begin position="269"/>
        <end position="429"/>
    </location>
</feature>
<accession>A0AA85ALQ6</accession>
<evidence type="ECO:0000313" key="14">
    <source>
        <dbReference type="WBParaSite" id="SMRG1_93010.1"/>
    </source>
</evidence>
<feature type="domain" description="DEAD-box RNA helicase Q" evidence="12">
    <location>
        <begin position="24"/>
        <end position="52"/>
    </location>
</feature>
<evidence type="ECO:0000256" key="4">
    <source>
        <dbReference type="ARBA" id="ARBA00022840"/>
    </source>
</evidence>
<evidence type="ECO:0000256" key="1">
    <source>
        <dbReference type="ARBA" id="ARBA00022741"/>
    </source>
</evidence>
<dbReference type="EC" id="3.6.4.13" evidence="8"/>
<dbReference type="SUPFAM" id="SSF52540">
    <property type="entry name" value="P-loop containing nucleoside triphosphate hydrolases"/>
    <property type="match status" value="1"/>
</dbReference>
<dbReference type="WBParaSite" id="SMRG1_93010.2">
    <property type="protein sequence ID" value="SMRG1_93010.2"/>
    <property type="gene ID" value="SMRG1_93010"/>
</dbReference>
<dbReference type="Pfam" id="PF00270">
    <property type="entry name" value="DEAD"/>
    <property type="match status" value="1"/>
</dbReference>
<dbReference type="InterPro" id="IPR014001">
    <property type="entry name" value="Helicase_ATP-bd"/>
</dbReference>
<evidence type="ECO:0000259" key="12">
    <source>
        <dbReference type="PROSITE" id="PS51195"/>
    </source>
</evidence>
<dbReference type="PROSITE" id="PS51194">
    <property type="entry name" value="HELICASE_CTER"/>
    <property type="match status" value="1"/>
</dbReference>
<keyword evidence="4 7" id="KW-0067">ATP-binding</keyword>
<keyword evidence="5 8" id="KW-0694">RNA-binding</keyword>
<dbReference type="GO" id="GO:0003724">
    <property type="term" value="F:RNA helicase activity"/>
    <property type="evidence" value="ECO:0007669"/>
    <property type="project" value="UniProtKB-EC"/>
</dbReference>
<dbReference type="GO" id="GO:0005524">
    <property type="term" value="F:ATP binding"/>
    <property type="evidence" value="ECO:0007669"/>
    <property type="project" value="UniProtKB-UniRule"/>
</dbReference>
<evidence type="ECO:0000256" key="8">
    <source>
        <dbReference type="RuleBase" id="RU365068"/>
    </source>
</evidence>
<dbReference type="SMART" id="SM00490">
    <property type="entry name" value="HELICc"/>
    <property type="match status" value="1"/>
</dbReference>
<keyword evidence="2 7" id="KW-0378">Hydrolase</keyword>
<evidence type="ECO:0000256" key="7">
    <source>
        <dbReference type="RuleBase" id="RU000492"/>
    </source>
</evidence>
<feature type="short sequence motif" description="Q motif" evidence="6">
    <location>
        <begin position="24"/>
        <end position="52"/>
    </location>
</feature>
<dbReference type="InterPro" id="IPR014014">
    <property type="entry name" value="RNA_helicase_DEAD_Q_motif"/>
</dbReference>